<feature type="compositionally biased region" description="Basic and acidic residues" evidence="1">
    <location>
        <begin position="116"/>
        <end position="132"/>
    </location>
</feature>
<name>A0ABV3L7A8_9RHOB</name>
<evidence type="ECO:0000256" key="1">
    <source>
        <dbReference type="SAM" id="MobiDB-lite"/>
    </source>
</evidence>
<dbReference type="RefSeq" id="WP_366193260.1">
    <property type="nucleotide sequence ID" value="NZ_JBFBVU010000013.1"/>
</dbReference>
<organism evidence="2 3">
    <name type="scientific">Meridianimarinicoccus marinus</name>
    <dbReference type="NCBI Taxonomy" id="3231483"/>
    <lineage>
        <taxon>Bacteria</taxon>
        <taxon>Pseudomonadati</taxon>
        <taxon>Pseudomonadota</taxon>
        <taxon>Alphaproteobacteria</taxon>
        <taxon>Rhodobacterales</taxon>
        <taxon>Paracoccaceae</taxon>
        <taxon>Meridianimarinicoccus</taxon>
    </lineage>
</organism>
<dbReference type="Proteomes" id="UP001553161">
    <property type="component" value="Unassembled WGS sequence"/>
</dbReference>
<evidence type="ECO:0000313" key="2">
    <source>
        <dbReference type="EMBL" id="MEV8467455.1"/>
    </source>
</evidence>
<proteinExistence type="predicted"/>
<comment type="caution">
    <text evidence="2">The sequence shown here is derived from an EMBL/GenBank/DDBJ whole genome shotgun (WGS) entry which is preliminary data.</text>
</comment>
<feature type="region of interest" description="Disordered" evidence="1">
    <location>
        <begin position="70"/>
        <end position="148"/>
    </location>
</feature>
<keyword evidence="3" id="KW-1185">Reference proteome</keyword>
<sequence length="250" mass="27278">MTETWGFWLDDRMPRQRRDKRTGSEDKQAAVVSTDLASDRRTAPEPTRHAEARMLQAQYGNHAVGEMVRAAGVSRQQRAETPMEEAIHPPAPVETARPEGHTVEPVESTDPPVPETEAKPAPDRRPEPDDTRPAAMREAPPTALGDNAQAPAISGFLAALERDPAHAPWAALSAVLSEAPERLLDRTAQAVVARAHTLDARGRKVLQEAMARAEREKLLPDFLPRLRARLATLAPHGSEIPPSPPPDPPP</sequence>
<feature type="region of interest" description="Disordered" evidence="1">
    <location>
        <begin position="1"/>
        <end position="57"/>
    </location>
</feature>
<accession>A0ABV3L7A8</accession>
<dbReference type="EMBL" id="JBFBVU010000013">
    <property type="protein sequence ID" value="MEV8467455.1"/>
    <property type="molecule type" value="Genomic_DNA"/>
</dbReference>
<gene>
    <name evidence="2" type="ORF">AB0T83_11760</name>
</gene>
<feature type="compositionally biased region" description="Basic and acidic residues" evidence="1">
    <location>
        <begin position="9"/>
        <end position="28"/>
    </location>
</feature>
<evidence type="ECO:0000313" key="3">
    <source>
        <dbReference type="Proteomes" id="UP001553161"/>
    </source>
</evidence>
<reference evidence="2 3" key="1">
    <citation type="submission" date="2024-07" db="EMBL/GenBank/DDBJ databases">
        <authorList>
            <person name="Kang M."/>
        </authorList>
    </citation>
    <scope>NUCLEOTIDE SEQUENCE [LARGE SCALE GENOMIC DNA]</scope>
    <source>
        <strain evidence="2 3">DFM31</strain>
    </source>
</reference>
<feature type="compositionally biased region" description="Basic and acidic residues" evidence="1">
    <location>
        <begin position="37"/>
        <end position="52"/>
    </location>
</feature>
<protein>
    <submittedName>
        <fullName evidence="2">Uncharacterized protein</fullName>
    </submittedName>
</protein>